<comment type="caution">
    <text evidence="3">The sequence shown here is derived from an EMBL/GenBank/DDBJ whole genome shotgun (WGS) entry which is preliminary data.</text>
</comment>
<dbReference type="SUPFAM" id="SSF54637">
    <property type="entry name" value="Thioesterase/thiol ester dehydrase-isomerase"/>
    <property type="match status" value="1"/>
</dbReference>
<organism evidence="3 4">
    <name type="scientific">Kutzneria viridogrisea</name>
    <dbReference type="NCBI Taxonomy" id="47990"/>
    <lineage>
        <taxon>Bacteria</taxon>
        <taxon>Bacillati</taxon>
        <taxon>Actinomycetota</taxon>
        <taxon>Actinomycetes</taxon>
        <taxon>Pseudonocardiales</taxon>
        <taxon>Pseudonocardiaceae</taxon>
        <taxon>Kutzneria</taxon>
    </lineage>
</organism>
<dbReference type="Proteomes" id="UP000517916">
    <property type="component" value="Unassembled WGS sequence"/>
</dbReference>
<dbReference type="InterPro" id="IPR013114">
    <property type="entry name" value="FabA_FabZ"/>
</dbReference>
<dbReference type="RefSeq" id="WP_025359528.1">
    <property type="nucleotide sequence ID" value="NZ_BAAABQ010000010.1"/>
</dbReference>
<reference evidence="3 4" key="1">
    <citation type="submission" date="2020-08" db="EMBL/GenBank/DDBJ databases">
        <title>Genomic Encyclopedia of Archaeal and Bacterial Type Strains, Phase II (KMG-II): from individual species to whole genera.</title>
        <authorList>
            <person name="Goeker M."/>
        </authorList>
    </citation>
    <scope>NUCLEOTIDE SEQUENCE [LARGE SCALE GENOMIC DNA]</scope>
    <source>
        <strain evidence="3 4">DSM 43850</strain>
    </source>
</reference>
<protein>
    <submittedName>
        <fullName evidence="3">3-hydroxyacyl-[acyl-carrier-protein] dehydratase</fullName>
        <ecNumber evidence="3">4.2.1.59</ecNumber>
    </submittedName>
</protein>
<sequence>MPGRAAGRMTPVDKVIALDPGEHAMAVRNVASTLDVFRSHFPRRPVLPGVLILDDMVAVARLALGEVDGRWTLVRADRLRYRHFVRPGQAMGIRVDVVGIAGDTATCRAAVSVGDRVVTTADALVLRREVR</sequence>
<dbReference type="InterPro" id="IPR029069">
    <property type="entry name" value="HotDog_dom_sf"/>
</dbReference>
<dbReference type="Pfam" id="PF07977">
    <property type="entry name" value="FabA"/>
    <property type="match status" value="1"/>
</dbReference>
<dbReference type="EC" id="4.2.1.59" evidence="3"/>
<dbReference type="PANTHER" id="PTHR30272">
    <property type="entry name" value="3-HYDROXYACYL-[ACYL-CARRIER-PROTEIN] DEHYDRATASE"/>
    <property type="match status" value="1"/>
</dbReference>
<dbReference type="Gene3D" id="3.10.129.10">
    <property type="entry name" value="Hotdog Thioesterase"/>
    <property type="match status" value="1"/>
</dbReference>
<evidence type="ECO:0000256" key="1">
    <source>
        <dbReference type="ARBA" id="ARBA00009174"/>
    </source>
</evidence>
<proteinExistence type="inferred from homology"/>
<keyword evidence="2 3" id="KW-0456">Lyase</keyword>
<gene>
    <name evidence="3" type="ORF">BC739_000013</name>
</gene>
<evidence type="ECO:0000313" key="4">
    <source>
        <dbReference type="Proteomes" id="UP000517916"/>
    </source>
</evidence>
<evidence type="ECO:0000313" key="3">
    <source>
        <dbReference type="EMBL" id="MBA8922816.1"/>
    </source>
</evidence>
<dbReference type="GO" id="GO:0019171">
    <property type="term" value="F:(3R)-hydroxyacyl-[acyl-carrier-protein] dehydratase activity"/>
    <property type="evidence" value="ECO:0007669"/>
    <property type="project" value="UniProtKB-EC"/>
</dbReference>
<dbReference type="EMBL" id="JACJID010000001">
    <property type="protein sequence ID" value="MBA8922816.1"/>
    <property type="molecule type" value="Genomic_DNA"/>
</dbReference>
<dbReference type="PANTHER" id="PTHR30272:SF1">
    <property type="entry name" value="3-HYDROXYACYL-[ACYL-CARRIER-PROTEIN] DEHYDRATASE"/>
    <property type="match status" value="1"/>
</dbReference>
<name>A0ABR6B7G8_9PSEU</name>
<keyword evidence="4" id="KW-1185">Reference proteome</keyword>
<accession>A0ABR6B7G8</accession>
<comment type="similarity">
    <text evidence="1">Belongs to the thioester dehydratase family. FabZ subfamily.</text>
</comment>
<evidence type="ECO:0000256" key="2">
    <source>
        <dbReference type="ARBA" id="ARBA00023239"/>
    </source>
</evidence>